<accession>A0ABS9TTC6</accession>
<keyword evidence="4" id="KW-1185">Reference proteome</keyword>
<sequence>MSIDIPAGRYALDPVHSFLQFATHFVGARVRGTFRGLSGHLEIAEDLTKSSVQAQIDVTTLSTGVSARDDHLRSADYFDAANHPVATFASSGLVPDGDRFLLAGDLTIRGTTRSVELEVRFSGDGEDQTGAFRMGFTAYGRVSRSAFGVNGNVSKVGGPLLIGDTTDITLELQTTRES</sequence>
<proteinExistence type="inferred from homology"/>
<name>A0ABS9TTC6_9PSEU</name>
<dbReference type="Proteomes" id="UP001299970">
    <property type="component" value="Unassembled WGS sequence"/>
</dbReference>
<organism evidence="3 4">
    <name type="scientific">Pseudonocardia alaniniphila</name>
    <dbReference type="NCBI Taxonomy" id="75291"/>
    <lineage>
        <taxon>Bacteria</taxon>
        <taxon>Bacillati</taxon>
        <taxon>Actinomycetota</taxon>
        <taxon>Actinomycetes</taxon>
        <taxon>Pseudonocardiales</taxon>
        <taxon>Pseudonocardiaceae</taxon>
        <taxon>Pseudonocardia</taxon>
    </lineage>
</organism>
<evidence type="ECO:0000313" key="4">
    <source>
        <dbReference type="Proteomes" id="UP001299970"/>
    </source>
</evidence>
<dbReference type="PANTHER" id="PTHR34406">
    <property type="entry name" value="PROTEIN YCEI"/>
    <property type="match status" value="1"/>
</dbReference>
<dbReference type="RefSeq" id="WP_241042564.1">
    <property type="nucleotide sequence ID" value="NZ_BAAAJF010000041.1"/>
</dbReference>
<dbReference type="SUPFAM" id="SSF101874">
    <property type="entry name" value="YceI-like"/>
    <property type="match status" value="1"/>
</dbReference>
<comment type="caution">
    <text evidence="3">The sequence shown here is derived from an EMBL/GenBank/DDBJ whole genome shotgun (WGS) entry which is preliminary data.</text>
</comment>
<dbReference type="PANTHER" id="PTHR34406:SF1">
    <property type="entry name" value="PROTEIN YCEI"/>
    <property type="match status" value="1"/>
</dbReference>
<dbReference type="InterPro" id="IPR007372">
    <property type="entry name" value="Lipid/polyisoprenoid-bd_YceI"/>
</dbReference>
<evidence type="ECO:0000256" key="1">
    <source>
        <dbReference type="ARBA" id="ARBA00008812"/>
    </source>
</evidence>
<protein>
    <submittedName>
        <fullName evidence="3">YceI family protein</fullName>
    </submittedName>
</protein>
<comment type="similarity">
    <text evidence="1">Belongs to the UPF0312 family.</text>
</comment>
<dbReference type="SMART" id="SM00867">
    <property type="entry name" value="YceI"/>
    <property type="match status" value="1"/>
</dbReference>
<dbReference type="Gene3D" id="2.40.128.110">
    <property type="entry name" value="Lipid/polyisoprenoid-binding, YceI-like"/>
    <property type="match status" value="1"/>
</dbReference>
<dbReference type="InterPro" id="IPR036761">
    <property type="entry name" value="TTHA0802/YceI-like_sf"/>
</dbReference>
<gene>
    <name evidence="3" type="ORF">MMF94_39240</name>
</gene>
<reference evidence="3 4" key="1">
    <citation type="submission" date="2022-03" db="EMBL/GenBank/DDBJ databases">
        <title>Pseudonocardia alaer sp. nov., a novel actinomycete isolated from reed forest soil.</title>
        <authorList>
            <person name="Wang L."/>
        </authorList>
    </citation>
    <scope>NUCLEOTIDE SEQUENCE [LARGE SCALE GENOMIC DNA]</scope>
    <source>
        <strain evidence="3 4">Y-16303</strain>
    </source>
</reference>
<feature type="domain" description="Lipid/polyisoprenoid-binding YceI-like" evidence="2">
    <location>
        <begin position="9"/>
        <end position="175"/>
    </location>
</feature>
<dbReference type="Pfam" id="PF04264">
    <property type="entry name" value="YceI"/>
    <property type="match status" value="1"/>
</dbReference>
<evidence type="ECO:0000313" key="3">
    <source>
        <dbReference type="EMBL" id="MCH6171757.1"/>
    </source>
</evidence>
<evidence type="ECO:0000259" key="2">
    <source>
        <dbReference type="SMART" id="SM00867"/>
    </source>
</evidence>
<dbReference type="EMBL" id="JAKXMK010000049">
    <property type="protein sequence ID" value="MCH6171757.1"/>
    <property type="molecule type" value="Genomic_DNA"/>
</dbReference>